<dbReference type="Gene3D" id="3.90.1150.10">
    <property type="entry name" value="Aspartate Aminotransferase, domain 1"/>
    <property type="match status" value="1"/>
</dbReference>
<keyword evidence="3 5" id="KW-0456">Lyase</keyword>
<dbReference type="PANTHER" id="PTHR42735:SF6">
    <property type="entry name" value="SPHINGOSINE-1-PHOSPHATE LYASE 1"/>
    <property type="match status" value="1"/>
</dbReference>
<comment type="similarity">
    <text evidence="4">Belongs to the group II decarboxylase family. Sphingosine-1-phosphate lyase subfamily.</text>
</comment>
<dbReference type="InterPro" id="IPR015421">
    <property type="entry name" value="PyrdxlP-dep_Trfase_major"/>
</dbReference>
<dbReference type="PANTHER" id="PTHR42735">
    <property type="match status" value="1"/>
</dbReference>
<evidence type="ECO:0000313" key="7">
    <source>
        <dbReference type="Proteomes" id="UP000680815"/>
    </source>
</evidence>
<name>A0ABS4AWE9_9PROT</name>
<evidence type="ECO:0000256" key="5">
    <source>
        <dbReference type="RuleBase" id="RU000382"/>
    </source>
</evidence>
<sequence>MRALPAHGRDRASLMAELEAAKAGDVSWLDARMAVYFYHLDEEVTRVAQDAYLAYWTENAMGTRAFPSVKRLEEEVVGMGLSLLQAPRDAAGTFTSGGSESIFLAVKAARDRAREEKGIARGNIVLPRSAHPTFDRAAHYLGLEVRRVPGRRNDRRADVDAMAARVDAETVLLVGSAPCYPFGVFDPIADIAALAAARGIWMHVDACVGGFLAPFVRRLGRPVPEFDFAVPGVTSISADLHKHGYTAKGASLLLLRDAALLRHQHFSADVWERGPYMQPTTQGSRPAGAVASAWAVMNFLGEEGYMRWAGLLMETTDRFAAGIAAIPGLAVLEPHELCILVYRAEDPALDIGAVAEAMGRRGWLVGRQAEPDGVHLHLNPQHAVAVDGYLADLRESVAEARASGATASTPAGRTY</sequence>
<proteinExistence type="inferred from homology"/>
<comment type="cofactor">
    <cofactor evidence="1 5">
        <name>pyridoxal 5'-phosphate</name>
        <dbReference type="ChEBI" id="CHEBI:597326"/>
    </cofactor>
</comment>
<organism evidence="6 7">
    <name type="scientific">Roseomonas nitratireducens</name>
    <dbReference type="NCBI Taxonomy" id="2820810"/>
    <lineage>
        <taxon>Bacteria</taxon>
        <taxon>Pseudomonadati</taxon>
        <taxon>Pseudomonadota</taxon>
        <taxon>Alphaproteobacteria</taxon>
        <taxon>Acetobacterales</taxon>
        <taxon>Roseomonadaceae</taxon>
        <taxon>Roseomonas</taxon>
    </lineage>
</organism>
<comment type="caution">
    <text evidence="6">The sequence shown here is derived from an EMBL/GenBank/DDBJ whole genome shotgun (WGS) entry which is preliminary data.</text>
</comment>
<gene>
    <name evidence="6" type="ORF">J5Y09_17315</name>
</gene>
<protein>
    <submittedName>
        <fullName evidence="6">Aspartate aminotransferase family protein</fullName>
    </submittedName>
</protein>
<accession>A0ABS4AWE9</accession>
<dbReference type="Pfam" id="PF00282">
    <property type="entry name" value="Pyridoxal_deC"/>
    <property type="match status" value="1"/>
</dbReference>
<evidence type="ECO:0000256" key="4">
    <source>
        <dbReference type="ARBA" id="ARBA00038302"/>
    </source>
</evidence>
<keyword evidence="2 5" id="KW-0663">Pyridoxal phosphate</keyword>
<dbReference type="SUPFAM" id="SSF53383">
    <property type="entry name" value="PLP-dependent transferases"/>
    <property type="match status" value="1"/>
</dbReference>
<evidence type="ECO:0000313" key="6">
    <source>
        <dbReference type="EMBL" id="MBP0465690.1"/>
    </source>
</evidence>
<dbReference type="EMBL" id="JAGIYZ010000018">
    <property type="protein sequence ID" value="MBP0465690.1"/>
    <property type="molecule type" value="Genomic_DNA"/>
</dbReference>
<keyword evidence="7" id="KW-1185">Reference proteome</keyword>
<dbReference type="Gene3D" id="3.40.640.10">
    <property type="entry name" value="Type I PLP-dependent aspartate aminotransferase-like (Major domain)"/>
    <property type="match status" value="1"/>
</dbReference>
<keyword evidence="6" id="KW-0808">Transferase</keyword>
<evidence type="ECO:0000256" key="2">
    <source>
        <dbReference type="ARBA" id="ARBA00022898"/>
    </source>
</evidence>
<evidence type="ECO:0000256" key="1">
    <source>
        <dbReference type="ARBA" id="ARBA00001933"/>
    </source>
</evidence>
<keyword evidence="6" id="KW-0032">Aminotransferase</keyword>
<dbReference type="InterPro" id="IPR015422">
    <property type="entry name" value="PyrdxlP-dep_Trfase_small"/>
</dbReference>
<dbReference type="Proteomes" id="UP000680815">
    <property type="component" value="Unassembled WGS sequence"/>
</dbReference>
<dbReference type="InterPro" id="IPR015424">
    <property type="entry name" value="PyrdxlP-dep_Trfase"/>
</dbReference>
<reference evidence="6 7" key="1">
    <citation type="submission" date="2021-03" db="EMBL/GenBank/DDBJ databases">
        <authorList>
            <person name="So Y."/>
        </authorList>
    </citation>
    <scope>NUCLEOTIDE SEQUENCE [LARGE SCALE GENOMIC DNA]</scope>
    <source>
        <strain evidence="6 7">PWR1</strain>
    </source>
</reference>
<evidence type="ECO:0000256" key="3">
    <source>
        <dbReference type="ARBA" id="ARBA00023239"/>
    </source>
</evidence>
<dbReference type="RefSeq" id="WP_209353079.1">
    <property type="nucleotide sequence ID" value="NZ_JAGIYZ010000018.1"/>
</dbReference>
<dbReference type="InterPro" id="IPR050477">
    <property type="entry name" value="GrpII_AminoAcid_Decarb"/>
</dbReference>
<dbReference type="GO" id="GO:0008483">
    <property type="term" value="F:transaminase activity"/>
    <property type="evidence" value="ECO:0007669"/>
    <property type="project" value="UniProtKB-KW"/>
</dbReference>
<dbReference type="Gene3D" id="6.10.140.2150">
    <property type="match status" value="1"/>
</dbReference>
<dbReference type="InterPro" id="IPR002129">
    <property type="entry name" value="PyrdxlP-dep_de-COase"/>
</dbReference>